<dbReference type="Proteomes" id="UP000061603">
    <property type="component" value="Chromosome"/>
</dbReference>
<comment type="function">
    <text evidence="5">PPIases accelerate the folding of proteins.</text>
</comment>
<reference evidence="9 10" key="1">
    <citation type="journal article" date="2015" name="Genome Announc.">
        <title>Complete Genome Sequence of a Novel Bacterium within the Family Rhodocyclaceae That Degrades Polycyclic Aromatic Hydrocarbons.</title>
        <authorList>
            <person name="Singleton D.R."/>
            <person name="Dickey A.N."/>
            <person name="Scholl E.H."/>
            <person name="Wright F.A."/>
            <person name="Aitken M.D."/>
        </authorList>
    </citation>
    <scope>NUCLEOTIDE SEQUENCE [LARGE SCALE GENOMIC DNA]</scope>
    <source>
        <strain evidence="10">PG1-Ca6</strain>
    </source>
</reference>
<accession>A0A0C5IZD9</accession>
<evidence type="ECO:0000256" key="7">
    <source>
        <dbReference type="RuleBase" id="RU003915"/>
    </source>
</evidence>
<sequence length="114" mass="12000">MNQTTTASGLKIEDVIEGSGEQACAGQTVTVHYTGWLTDGRKFDSSKDRNEPFEFLLGGRRVIAGWDEGVVGMKIGGTRTLTIPADLGYGARGAGGVIPPNATLVFEVELLGLS</sequence>
<proteinExistence type="inferred from homology"/>
<evidence type="ECO:0000256" key="1">
    <source>
        <dbReference type="ARBA" id="ARBA00000971"/>
    </source>
</evidence>
<dbReference type="KEGG" id="rbu:PG1C_05820"/>
<evidence type="ECO:0000313" key="9">
    <source>
        <dbReference type="EMBL" id="AJP48107.1"/>
    </source>
</evidence>
<keyword evidence="10" id="KW-1185">Reference proteome</keyword>
<dbReference type="PATRIC" id="fig|1565605.3.peg.1224"/>
<organism evidence="9 10">
    <name type="scientific">Rugosibacter aromaticivorans</name>
    <dbReference type="NCBI Taxonomy" id="1565605"/>
    <lineage>
        <taxon>Bacteria</taxon>
        <taxon>Pseudomonadati</taxon>
        <taxon>Pseudomonadota</taxon>
        <taxon>Betaproteobacteria</taxon>
        <taxon>Nitrosomonadales</taxon>
        <taxon>Sterolibacteriaceae</taxon>
        <taxon>Rugosibacter</taxon>
    </lineage>
</organism>
<evidence type="ECO:0000256" key="6">
    <source>
        <dbReference type="PROSITE-ProRule" id="PRU00277"/>
    </source>
</evidence>
<keyword evidence="4 6" id="KW-0413">Isomerase</keyword>
<name>A0A0C5IZD9_9PROT</name>
<evidence type="ECO:0000259" key="8">
    <source>
        <dbReference type="PROSITE" id="PS50059"/>
    </source>
</evidence>
<evidence type="ECO:0000256" key="3">
    <source>
        <dbReference type="ARBA" id="ARBA00023110"/>
    </source>
</evidence>
<dbReference type="PROSITE" id="PS50059">
    <property type="entry name" value="FKBP_PPIASE"/>
    <property type="match status" value="1"/>
</dbReference>
<keyword evidence="3 6" id="KW-0697">Rotamase</keyword>
<dbReference type="PANTHER" id="PTHR43811:SF19">
    <property type="entry name" value="39 KDA FK506-BINDING NUCLEAR PROTEIN"/>
    <property type="match status" value="1"/>
</dbReference>
<dbReference type="EC" id="5.2.1.8" evidence="7"/>
<dbReference type="FunFam" id="3.10.50.40:FF:000006">
    <property type="entry name" value="Peptidyl-prolyl cis-trans isomerase"/>
    <property type="match status" value="1"/>
</dbReference>
<dbReference type="STRING" id="1565605.PG1C_05820"/>
<evidence type="ECO:0000256" key="2">
    <source>
        <dbReference type="ARBA" id="ARBA00006577"/>
    </source>
</evidence>
<dbReference type="PANTHER" id="PTHR43811">
    <property type="entry name" value="FKBP-TYPE PEPTIDYL-PROLYL CIS-TRANS ISOMERASE FKPA"/>
    <property type="match status" value="1"/>
</dbReference>
<dbReference type="InterPro" id="IPR046357">
    <property type="entry name" value="PPIase_dom_sf"/>
</dbReference>
<dbReference type="EMBL" id="CP010554">
    <property type="protein sequence ID" value="AJP48107.1"/>
    <property type="molecule type" value="Genomic_DNA"/>
</dbReference>
<gene>
    <name evidence="9" type="ORF">PG1C_05820</name>
</gene>
<evidence type="ECO:0000256" key="4">
    <source>
        <dbReference type="ARBA" id="ARBA00023235"/>
    </source>
</evidence>
<evidence type="ECO:0000256" key="5">
    <source>
        <dbReference type="ARBA" id="ARBA00056164"/>
    </source>
</evidence>
<dbReference type="SUPFAM" id="SSF54534">
    <property type="entry name" value="FKBP-like"/>
    <property type="match status" value="1"/>
</dbReference>
<evidence type="ECO:0000313" key="10">
    <source>
        <dbReference type="Proteomes" id="UP000061603"/>
    </source>
</evidence>
<dbReference type="GO" id="GO:0003755">
    <property type="term" value="F:peptidyl-prolyl cis-trans isomerase activity"/>
    <property type="evidence" value="ECO:0007669"/>
    <property type="project" value="UniProtKB-UniRule"/>
</dbReference>
<comment type="similarity">
    <text evidence="2 7">Belongs to the FKBP-type PPIase family.</text>
</comment>
<dbReference type="Gene3D" id="3.10.50.40">
    <property type="match status" value="1"/>
</dbReference>
<dbReference type="RefSeq" id="WP_202636471.1">
    <property type="nucleotide sequence ID" value="NZ_CP010554.1"/>
</dbReference>
<dbReference type="Pfam" id="PF00254">
    <property type="entry name" value="FKBP_C"/>
    <property type="match status" value="1"/>
</dbReference>
<dbReference type="InterPro" id="IPR001179">
    <property type="entry name" value="PPIase_FKBP_dom"/>
</dbReference>
<comment type="catalytic activity">
    <reaction evidence="1 6 7">
        <text>[protein]-peptidylproline (omega=180) = [protein]-peptidylproline (omega=0)</text>
        <dbReference type="Rhea" id="RHEA:16237"/>
        <dbReference type="Rhea" id="RHEA-COMP:10747"/>
        <dbReference type="Rhea" id="RHEA-COMP:10748"/>
        <dbReference type="ChEBI" id="CHEBI:83833"/>
        <dbReference type="ChEBI" id="CHEBI:83834"/>
        <dbReference type="EC" id="5.2.1.8"/>
    </reaction>
</comment>
<dbReference type="HOGENOM" id="CLU_013615_12_0_4"/>
<feature type="domain" description="PPIase FKBP-type" evidence="8">
    <location>
        <begin position="26"/>
        <end position="114"/>
    </location>
</feature>
<protein>
    <recommendedName>
        <fullName evidence="7">Peptidyl-prolyl cis-trans isomerase</fullName>
        <ecNumber evidence="7">5.2.1.8</ecNumber>
    </recommendedName>
</protein>
<dbReference type="AlphaFoldDB" id="A0A0C5IZD9"/>